<dbReference type="Pfam" id="PF13581">
    <property type="entry name" value="HATPase_c_2"/>
    <property type="match status" value="1"/>
</dbReference>
<dbReference type="InterPro" id="IPR052016">
    <property type="entry name" value="Bact_Sigma-Reg"/>
</dbReference>
<protein>
    <submittedName>
        <fullName evidence="3">PAS domain S-box-containing protein</fullName>
    </submittedName>
</protein>
<dbReference type="SMART" id="SM00091">
    <property type="entry name" value="PAS"/>
    <property type="match status" value="2"/>
</dbReference>
<dbReference type="InterPro" id="IPR029016">
    <property type="entry name" value="GAF-like_dom_sf"/>
</dbReference>
<dbReference type="GO" id="GO:0016791">
    <property type="term" value="F:phosphatase activity"/>
    <property type="evidence" value="ECO:0007669"/>
    <property type="project" value="TreeGrafter"/>
</dbReference>
<dbReference type="Proteomes" id="UP000295281">
    <property type="component" value="Unassembled WGS sequence"/>
</dbReference>
<dbReference type="Gene3D" id="3.30.450.20">
    <property type="entry name" value="PAS domain"/>
    <property type="match status" value="2"/>
</dbReference>
<dbReference type="Gene3D" id="3.30.565.10">
    <property type="entry name" value="Histidine kinase-like ATPase, C-terminal domain"/>
    <property type="match status" value="1"/>
</dbReference>
<dbReference type="SUPFAM" id="SSF81606">
    <property type="entry name" value="PP2C-like"/>
    <property type="match status" value="1"/>
</dbReference>
<reference evidence="3 4" key="1">
    <citation type="submission" date="2019-03" db="EMBL/GenBank/DDBJ databases">
        <title>Genomic Encyclopedia of Type Strains, Phase IV (KMG-IV): sequencing the most valuable type-strain genomes for metagenomic binning, comparative biology and taxonomic classification.</title>
        <authorList>
            <person name="Goeker M."/>
        </authorList>
    </citation>
    <scope>NUCLEOTIDE SEQUENCE [LARGE SCALE GENOMIC DNA]</scope>
    <source>
        <strain evidence="3 4">DSM 46770</strain>
    </source>
</reference>
<dbReference type="Pfam" id="PF08448">
    <property type="entry name" value="PAS_4"/>
    <property type="match status" value="1"/>
</dbReference>
<dbReference type="InterPro" id="IPR000014">
    <property type="entry name" value="PAS"/>
</dbReference>
<dbReference type="SMART" id="SM00331">
    <property type="entry name" value="PP2C_SIG"/>
    <property type="match status" value="1"/>
</dbReference>
<gene>
    <name evidence="3" type="ORF">EV190_13912</name>
</gene>
<accession>A0A4R6UB62</accession>
<dbReference type="SUPFAM" id="SSF55874">
    <property type="entry name" value="ATPase domain of HSP90 chaperone/DNA topoisomerase II/histidine kinase"/>
    <property type="match status" value="1"/>
</dbReference>
<dbReference type="Gene3D" id="3.60.40.10">
    <property type="entry name" value="PPM-type phosphatase domain"/>
    <property type="match status" value="1"/>
</dbReference>
<sequence length="812" mass="87622">MDRNTAAPWGGADGPVPVTHTAVAVVGRDGAVLAWSEGAEWLLGYTPAEVVGFPVADLYAPGETGVVPPDWYLTSRSGWEDEISVLHRDGHPLRIRVQAQPMADAHGGTLWFLGAGLLEPDPQPPAGVGAVGSGDLRSWALEQLPFPVAVYDHRMRLADANDSMLRIMGRPLDLAVGLRLTEISPNPSFVEFDRLTEQALRNGKAIHHEAHGRFSGDRRENAWSMSFVPLKDRSGLTHGVATVLLDTTDQYWARRRLAVLNEASTRIGSTLDMRLTAQETTDVAVPQFADFAAVDLLESVHSGEEPTAGPITGPVTLRRIAHRAAVADLPESADRLGKLQRYPAYSPPARCLAQGRSVGYRADDPDFVRWISESPDRVKVVRDYRVHSVLVVPLLAREAILGVVLFLRHGDSDPFNDDDLKLAEEIAAKAAVSVDNARRYTRERATALALQRSLLPQRLPRHAAVDVATRYLPASSRFGIGGDWYDVIPLSGSRVALVVGDVVGHGLHASATMGRLRTAVRTLADVDLHPEELLAHLDDLVVHLNTEEETPFGTQGDIGASCLYAVYDPISRRCVMARAGHPPPAVVTPDGAVDFVDLPAGPPLGVGGLPFETTEFELSPGSLLVLYTDGLVEAAGRDIGLGLSGLRRALAEPAPSLDAACDTILRTLLPNGAVDDAALLVARTRALDAHKVATWDLPSDPAIVGQVRAWTSEQLAAWGLEDMVFTTELVVSELVTNAIRYASAPIQLRLIQDSALICEVSDASNTAPHLRRARTLDEGGRGLFLVAQLSQRWGTRHKMTGKTIWAEQALPG</sequence>
<dbReference type="InterPro" id="IPR036457">
    <property type="entry name" value="PPM-type-like_dom_sf"/>
</dbReference>
<dbReference type="AlphaFoldDB" id="A0A4R6UB62"/>
<dbReference type="InterPro" id="IPR003594">
    <property type="entry name" value="HATPase_dom"/>
</dbReference>
<organism evidence="3 4">
    <name type="scientific">Actinorugispora endophytica</name>
    <dbReference type="NCBI Taxonomy" id="1605990"/>
    <lineage>
        <taxon>Bacteria</taxon>
        <taxon>Bacillati</taxon>
        <taxon>Actinomycetota</taxon>
        <taxon>Actinomycetes</taxon>
        <taxon>Streptosporangiales</taxon>
        <taxon>Nocardiopsidaceae</taxon>
        <taxon>Actinorugispora</taxon>
    </lineage>
</organism>
<feature type="domain" description="PAS" evidence="2">
    <location>
        <begin position="23"/>
        <end position="61"/>
    </location>
</feature>
<dbReference type="FunFam" id="3.30.565.10:FF:000028">
    <property type="entry name" value="PAS sensor protein"/>
    <property type="match status" value="1"/>
</dbReference>
<dbReference type="RefSeq" id="WP_133743709.1">
    <property type="nucleotide sequence ID" value="NZ_SNYN01000039.1"/>
</dbReference>
<dbReference type="NCBIfam" id="TIGR00229">
    <property type="entry name" value="sensory_box"/>
    <property type="match status" value="1"/>
</dbReference>
<evidence type="ECO:0000313" key="4">
    <source>
        <dbReference type="Proteomes" id="UP000295281"/>
    </source>
</evidence>
<dbReference type="SMART" id="SM00065">
    <property type="entry name" value="GAF"/>
    <property type="match status" value="1"/>
</dbReference>
<dbReference type="PANTHER" id="PTHR43156">
    <property type="entry name" value="STAGE II SPORULATION PROTEIN E-RELATED"/>
    <property type="match status" value="1"/>
</dbReference>
<dbReference type="OrthoDB" id="118142at2"/>
<dbReference type="SUPFAM" id="SSF55781">
    <property type="entry name" value="GAF domain-like"/>
    <property type="match status" value="1"/>
</dbReference>
<dbReference type="SUPFAM" id="SSF55785">
    <property type="entry name" value="PYP-like sensor domain (PAS domain)"/>
    <property type="match status" value="2"/>
</dbReference>
<name>A0A4R6UB62_9ACTN</name>
<dbReference type="InterPro" id="IPR036890">
    <property type="entry name" value="HATPase_C_sf"/>
</dbReference>
<dbReference type="InterPro" id="IPR001932">
    <property type="entry name" value="PPM-type_phosphatase-like_dom"/>
</dbReference>
<evidence type="ECO:0000313" key="3">
    <source>
        <dbReference type="EMBL" id="TDQ43900.1"/>
    </source>
</evidence>
<dbReference type="InterPro" id="IPR035965">
    <property type="entry name" value="PAS-like_dom_sf"/>
</dbReference>
<dbReference type="CDD" id="cd16936">
    <property type="entry name" value="HATPase_RsbW-like"/>
    <property type="match status" value="1"/>
</dbReference>
<evidence type="ECO:0000256" key="1">
    <source>
        <dbReference type="ARBA" id="ARBA00022801"/>
    </source>
</evidence>
<keyword evidence="1" id="KW-0378">Hydrolase</keyword>
<dbReference type="Pfam" id="PF13426">
    <property type="entry name" value="PAS_9"/>
    <property type="match status" value="1"/>
</dbReference>
<dbReference type="InterPro" id="IPR003018">
    <property type="entry name" value="GAF"/>
</dbReference>
<proteinExistence type="predicted"/>
<dbReference type="CDD" id="cd00130">
    <property type="entry name" value="PAS"/>
    <property type="match status" value="2"/>
</dbReference>
<dbReference type="Gene3D" id="3.30.450.40">
    <property type="match status" value="1"/>
</dbReference>
<dbReference type="PANTHER" id="PTHR43156:SF2">
    <property type="entry name" value="STAGE II SPORULATION PROTEIN E"/>
    <property type="match status" value="1"/>
</dbReference>
<dbReference type="EMBL" id="SNYN01000039">
    <property type="protein sequence ID" value="TDQ43900.1"/>
    <property type="molecule type" value="Genomic_DNA"/>
</dbReference>
<dbReference type="InterPro" id="IPR013656">
    <property type="entry name" value="PAS_4"/>
</dbReference>
<keyword evidence="4" id="KW-1185">Reference proteome</keyword>
<evidence type="ECO:0000259" key="2">
    <source>
        <dbReference type="PROSITE" id="PS50112"/>
    </source>
</evidence>
<dbReference type="Pfam" id="PF01590">
    <property type="entry name" value="GAF"/>
    <property type="match status" value="1"/>
</dbReference>
<dbReference type="FunFam" id="3.60.40.10:FF:000031">
    <property type="entry name" value="PAS sensor protein"/>
    <property type="match status" value="1"/>
</dbReference>
<dbReference type="FunFam" id="3.30.450.40:FF:000035">
    <property type="entry name" value="PAS sensor protein"/>
    <property type="match status" value="1"/>
</dbReference>
<dbReference type="Pfam" id="PF07228">
    <property type="entry name" value="SpoIIE"/>
    <property type="match status" value="1"/>
</dbReference>
<dbReference type="PROSITE" id="PS50112">
    <property type="entry name" value="PAS"/>
    <property type="match status" value="1"/>
</dbReference>
<comment type="caution">
    <text evidence="3">The sequence shown here is derived from an EMBL/GenBank/DDBJ whole genome shotgun (WGS) entry which is preliminary data.</text>
</comment>